<dbReference type="AlphaFoldDB" id="A0AA37SRC7"/>
<dbReference type="CDD" id="cd06578">
    <property type="entry name" value="HemD"/>
    <property type="match status" value="1"/>
</dbReference>
<evidence type="ECO:0000256" key="2">
    <source>
        <dbReference type="ARBA" id="ARBA00008133"/>
    </source>
</evidence>
<feature type="domain" description="Tetrapyrrole biosynthesis uroporphyrinogen III synthase" evidence="10">
    <location>
        <begin position="25"/>
        <end position="232"/>
    </location>
</feature>
<dbReference type="GO" id="GO:0004852">
    <property type="term" value="F:uroporphyrinogen-III synthase activity"/>
    <property type="evidence" value="ECO:0007669"/>
    <property type="project" value="UniProtKB-UniRule"/>
</dbReference>
<dbReference type="GO" id="GO:0006782">
    <property type="term" value="P:protoporphyrinogen IX biosynthetic process"/>
    <property type="evidence" value="ECO:0007669"/>
    <property type="project" value="UniProtKB-UniRule"/>
</dbReference>
<dbReference type="RefSeq" id="WP_235293683.1">
    <property type="nucleotide sequence ID" value="NZ_BSOH01000020.1"/>
</dbReference>
<keyword evidence="12" id="KW-1185">Reference proteome</keyword>
<dbReference type="InterPro" id="IPR036108">
    <property type="entry name" value="4pyrrol_syn_uPrphyn_synt_sf"/>
</dbReference>
<dbReference type="EMBL" id="BSOH01000020">
    <property type="protein sequence ID" value="GLR18319.1"/>
    <property type="molecule type" value="Genomic_DNA"/>
</dbReference>
<organism evidence="11 12">
    <name type="scientific">Portibacter lacus</name>
    <dbReference type="NCBI Taxonomy" id="1099794"/>
    <lineage>
        <taxon>Bacteria</taxon>
        <taxon>Pseudomonadati</taxon>
        <taxon>Bacteroidota</taxon>
        <taxon>Saprospiria</taxon>
        <taxon>Saprospirales</taxon>
        <taxon>Haliscomenobacteraceae</taxon>
        <taxon>Portibacter</taxon>
    </lineage>
</organism>
<evidence type="ECO:0000256" key="1">
    <source>
        <dbReference type="ARBA" id="ARBA00004772"/>
    </source>
</evidence>
<comment type="pathway">
    <text evidence="1 9">Porphyrin-containing compound metabolism; protoporphyrin-IX biosynthesis; coproporphyrinogen-III from 5-aminolevulinate: step 3/4.</text>
</comment>
<keyword evidence="5 9" id="KW-0627">Porphyrin biosynthesis</keyword>
<evidence type="ECO:0000259" key="10">
    <source>
        <dbReference type="Pfam" id="PF02602"/>
    </source>
</evidence>
<dbReference type="InterPro" id="IPR003754">
    <property type="entry name" value="4pyrrol_synth_uPrphyn_synth"/>
</dbReference>
<gene>
    <name evidence="11" type="primary">hemD</name>
    <name evidence="11" type="ORF">GCM10007940_29350</name>
</gene>
<comment type="function">
    <text evidence="6 9">Catalyzes cyclization of the linear tetrapyrrole, hydroxymethylbilane, to the macrocyclic uroporphyrinogen III.</text>
</comment>
<evidence type="ECO:0000256" key="8">
    <source>
        <dbReference type="ARBA" id="ARBA00048617"/>
    </source>
</evidence>
<evidence type="ECO:0000256" key="6">
    <source>
        <dbReference type="ARBA" id="ARBA00037589"/>
    </source>
</evidence>
<comment type="similarity">
    <text evidence="2 9">Belongs to the uroporphyrinogen-III synthase family.</text>
</comment>
<evidence type="ECO:0000256" key="5">
    <source>
        <dbReference type="ARBA" id="ARBA00023244"/>
    </source>
</evidence>
<dbReference type="Gene3D" id="3.40.50.10090">
    <property type="match status" value="2"/>
</dbReference>
<dbReference type="Pfam" id="PF02602">
    <property type="entry name" value="HEM4"/>
    <property type="match status" value="1"/>
</dbReference>
<name>A0AA37SRC7_9BACT</name>
<evidence type="ECO:0000256" key="7">
    <source>
        <dbReference type="ARBA" id="ARBA00040167"/>
    </source>
</evidence>
<dbReference type="Proteomes" id="UP001156666">
    <property type="component" value="Unassembled WGS sequence"/>
</dbReference>
<comment type="catalytic activity">
    <reaction evidence="8 9">
        <text>hydroxymethylbilane = uroporphyrinogen III + H2O</text>
        <dbReference type="Rhea" id="RHEA:18965"/>
        <dbReference type="ChEBI" id="CHEBI:15377"/>
        <dbReference type="ChEBI" id="CHEBI:57308"/>
        <dbReference type="ChEBI" id="CHEBI:57845"/>
        <dbReference type="EC" id="4.2.1.75"/>
    </reaction>
</comment>
<reference evidence="11" key="1">
    <citation type="journal article" date="2014" name="Int. J. Syst. Evol. Microbiol.">
        <title>Complete genome sequence of Corynebacterium casei LMG S-19264T (=DSM 44701T), isolated from a smear-ripened cheese.</title>
        <authorList>
            <consortium name="US DOE Joint Genome Institute (JGI-PGF)"/>
            <person name="Walter F."/>
            <person name="Albersmeier A."/>
            <person name="Kalinowski J."/>
            <person name="Ruckert C."/>
        </authorList>
    </citation>
    <scope>NUCLEOTIDE SEQUENCE</scope>
    <source>
        <strain evidence="11">NBRC 108769</strain>
    </source>
</reference>
<protein>
    <recommendedName>
        <fullName evidence="7 9">Uroporphyrinogen-III synthase</fullName>
        <ecNumber evidence="3 9">4.2.1.75</ecNumber>
    </recommendedName>
</protein>
<dbReference type="PANTHER" id="PTHR38042:SF1">
    <property type="entry name" value="UROPORPHYRINOGEN-III SYNTHASE, CHLOROPLASTIC"/>
    <property type="match status" value="1"/>
</dbReference>
<dbReference type="GO" id="GO:0006780">
    <property type="term" value="P:uroporphyrinogen III biosynthetic process"/>
    <property type="evidence" value="ECO:0007669"/>
    <property type="project" value="UniProtKB-UniRule"/>
</dbReference>
<accession>A0AA37SRC7</accession>
<reference evidence="11" key="2">
    <citation type="submission" date="2023-01" db="EMBL/GenBank/DDBJ databases">
        <title>Draft genome sequence of Portibacter lacus strain NBRC 108769.</title>
        <authorList>
            <person name="Sun Q."/>
            <person name="Mori K."/>
        </authorList>
    </citation>
    <scope>NUCLEOTIDE SEQUENCE</scope>
    <source>
        <strain evidence="11">NBRC 108769</strain>
    </source>
</reference>
<evidence type="ECO:0000313" key="12">
    <source>
        <dbReference type="Proteomes" id="UP001156666"/>
    </source>
</evidence>
<evidence type="ECO:0000256" key="9">
    <source>
        <dbReference type="RuleBase" id="RU366031"/>
    </source>
</evidence>
<evidence type="ECO:0000256" key="4">
    <source>
        <dbReference type="ARBA" id="ARBA00023239"/>
    </source>
</evidence>
<proteinExistence type="inferred from homology"/>
<evidence type="ECO:0000313" key="11">
    <source>
        <dbReference type="EMBL" id="GLR18319.1"/>
    </source>
</evidence>
<dbReference type="SUPFAM" id="SSF69618">
    <property type="entry name" value="HemD-like"/>
    <property type="match status" value="1"/>
</dbReference>
<keyword evidence="4 9" id="KW-0456">Lyase</keyword>
<comment type="caution">
    <text evidence="11">The sequence shown here is derived from an EMBL/GenBank/DDBJ whole genome shotgun (WGS) entry which is preliminary data.</text>
</comment>
<dbReference type="EC" id="4.2.1.75" evidence="3 9"/>
<sequence length="244" mass="27708">MAPLSVVLTRTESDAHHLSEQYPQFNWIEFPLIKFEYQALSEDLFDEINDNYDWLVFTSQNGVKAFFEQNQNLENKYIACVGPKTAGLVQDYGHEVNFVPSVYTSLTLANELPLSENESVVYIGGNLSNYETLGILKEKSKHFMQVESYHTVSHHYNEAEWKKFLSQNLSLISFASPSAVTSFVSQLEKYHLDIPQDIKYAAIGTTTQAAIKDDLDMTAIIGEKHTFASMIEKIVMTLSNDKKT</sequence>
<evidence type="ECO:0000256" key="3">
    <source>
        <dbReference type="ARBA" id="ARBA00013109"/>
    </source>
</evidence>
<dbReference type="InterPro" id="IPR039793">
    <property type="entry name" value="UROS/Hem4"/>
</dbReference>
<dbReference type="PANTHER" id="PTHR38042">
    <property type="entry name" value="UROPORPHYRINOGEN-III SYNTHASE, CHLOROPLASTIC"/>
    <property type="match status" value="1"/>
</dbReference>